<dbReference type="CDD" id="cd07381">
    <property type="entry name" value="MPP_CapA"/>
    <property type="match status" value="1"/>
</dbReference>
<comment type="similarity">
    <text evidence="1">Belongs to the CapA family.</text>
</comment>
<dbReference type="InterPro" id="IPR019079">
    <property type="entry name" value="Capsule_synth_CapA"/>
</dbReference>
<feature type="transmembrane region" description="Helical" evidence="2">
    <location>
        <begin position="23"/>
        <end position="43"/>
    </location>
</feature>
<comment type="caution">
    <text evidence="4">The sequence shown here is derived from an EMBL/GenBank/DDBJ whole genome shotgun (WGS) entry which is preliminary data.</text>
</comment>
<sequence>MVPSDTKTTDEIVKKYDHRKHTVFMRFATMIAACIVCMTKVSAMDTLTVIFTGDILLDRGVRKHIEWGGTGRLFSKGVDSVLRSSDIVVGNLECPATEIVAPVYKRFIFRAEPKWLQLLRQHGFTHLNLANNHSIDQGRRGLMDTWRNIVREGMVPIGAGKNMREASQPVCIAMKPRKIYVLASLRLPLENYAYLPDRPCVSQENIDTLLSRIAGLKKQEPDCYIIVSLHWGIEHTTSPTLQQKIDARRIIDAGADCMICHHTHTLQTIEIYKNHAIYYSIGNFIFDQNKPLNVAACMVKLKISKHSAQLETIPVKSGLCVKLAKE</sequence>
<feature type="domain" description="Capsule synthesis protein CapA" evidence="3">
    <location>
        <begin position="48"/>
        <end position="288"/>
    </location>
</feature>
<keyword evidence="2" id="KW-1133">Transmembrane helix</keyword>
<evidence type="ECO:0000256" key="2">
    <source>
        <dbReference type="SAM" id="Phobius"/>
    </source>
</evidence>
<dbReference type="HOGENOM" id="CLU_038823_2_2_10"/>
<dbReference type="eggNOG" id="COG2843">
    <property type="taxonomic scope" value="Bacteria"/>
</dbReference>
<organism evidence="4 5">
    <name type="scientific">Hoylesella oralis ATCC 33269</name>
    <dbReference type="NCBI Taxonomy" id="873533"/>
    <lineage>
        <taxon>Bacteria</taxon>
        <taxon>Pseudomonadati</taxon>
        <taxon>Bacteroidota</taxon>
        <taxon>Bacteroidia</taxon>
        <taxon>Bacteroidales</taxon>
        <taxon>Prevotellaceae</taxon>
        <taxon>Hoylesella</taxon>
    </lineage>
</organism>
<accession>E7RNA4</accession>
<keyword evidence="5" id="KW-1185">Reference proteome</keyword>
<evidence type="ECO:0000313" key="5">
    <source>
        <dbReference type="Proteomes" id="UP000005580"/>
    </source>
</evidence>
<reference evidence="4" key="1">
    <citation type="submission" date="2011-01" db="EMBL/GenBank/DDBJ databases">
        <authorList>
            <person name="Muzny D."/>
            <person name="Qin X."/>
            <person name="Buhay C."/>
            <person name="Dugan-Rocha S."/>
            <person name="Ding Y."/>
            <person name="Chen G."/>
            <person name="Hawes A."/>
            <person name="Holder M."/>
            <person name="Jhangiani S."/>
            <person name="Johnson A."/>
            <person name="Khan Z."/>
            <person name="Li Z."/>
            <person name="Liu W."/>
            <person name="Liu X."/>
            <person name="Perez L."/>
            <person name="Shen H."/>
            <person name="Wang Q."/>
            <person name="Watt J."/>
            <person name="Xi L."/>
            <person name="Xin Y."/>
            <person name="Zhou J."/>
            <person name="Deng J."/>
            <person name="Jiang H."/>
            <person name="Liu Y."/>
            <person name="Qu J."/>
            <person name="Song X.-Z."/>
            <person name="Zhang L."/>
            <person name="Villasana D."/>
            <person name="Johnson A."/>
            <person name="Liu J."/>
            <person name="Liyanage D."/>
            <person name="Lorensuhewa L."/>
            <person name="Robinson T."/>
            <person name="Song A."/>
            <person name="Song B.-B."/>
            <person name="Dinh H."/>
            <person name="Thornton R."/>
            <person name="Coyle M."/>
            <person name="Francisco L."/>
            <person name="Jackson L."/>
            <person name="Javaid M."/>
            <person name="Korchina V."/>
            <person name="Kovar C."/>
            <person name="Mata R."/>
            <person name="Mathew T."/>
            <person name="Ngo R."/>
            <person name="Nguyen L."/>
            <person name="Nguyen N."/>
            <person name="Okwuonu G."/>
            <person name="Ongeri F."/>
            <person name="Pham C."/>
            <person name="Simmons D."/>
            <person name="Wilczek-Boney K."/>
            <person name="Hale W."/>
            <person name="Jakkamsetti A."/>
            <person name="Pham P."/>
            <person name="Ruth R."/>
            <person name="San Lucas F."/>
            <person name="Warren J."/>
            <person name="Zhang J."/>
            <person name="Zhao Z."/>
            <person name="Zhou C."/>
            <person name="Zhu D."/>
            <person name="Lee S."/>
            <person name="Bess C."/>
            <person name="Blankenburg K."/>
            <person name="Forbes L."/>
            <person name="Fu Q."/>
            <person name="Gubbala S."/>
            <person name="Hirani K."/>
            <person name="Jayaseelan J.C."/>
            <person name="Lara F."/>
            <person name="Munidasa M."/>
            <person name="Palculict T."/>
            <person name="Patil S."/>
            <person name="Pu L.-L."/>
            <person name="Saada N."/>
            <person name="Tang L."/>
            <person name="Weissenberger G."/>
            <person name="Zhu Y."/>
            <person name="Hemphill L."/>
            <person name="Shang Y."/>
            <person name="Youmans B."/>
            <person name="Ayvaz T."/>
            <person name="Ross M."/>
            <person name="Santibanez J."/>
            <person name="Aqrawi P."/>
            <person name="Gross S."/>
            <person name="Joshi V."/>
            <person name="Fowler G."/>
            <person name="Nazareth L."/>
            <person name="Reid J."/>
            <person name="Worley K."/>
            <person name="Petrosino J."/>
            <person name="Highlander S."/>
            <person name="Gibbs R."/>
        </authorList>
    </citation>
    <scope>NUCLEOTIDE SEQUENCE [LARGE SCALE GENOMIC DNA]</scope>
    <source>
        <strain evidence="4">ATCC 33269</strain>
    </source>
</reference>
<name>E7RNA4_9BACT</name>
<gene>
    <name evidence="4" type="ORF">HMPREF0663_10604</name>
</gene>
<dbReference type="AlphaFoldDB" id="E7RNA4"/>
<dbReference type="Proteomes" id="UP000005580">
    <property type="component" value="Unassembled WGS sequence"/>
</dbReference>
<keyword evidence="2" id="KW-0812">Transmembrane</keyword>
<dbReference type="Pfam" id="PF09587">
    <property type="entry name" value="PGA_cap"/>
    <property type="match status" value="1"/>
</dbReference>
<dbReference type="PANTHER" id="PTHR33393:SF11">
    <property type="entry name" value="POLYGLUTAMINE SYNTHESIS ACCESSORY PROTEIN RV0574C-RELATED"/>
    <property type="match status" value="1"/>
</dbReference>
<dbReference type="InterPro" id="IPR029052">
    <property type="entry name" value="Metallo-depent_PP-like"/>
</dbReference>
<evidence type="ECO:0000259" key="3">
    <source>
        <dbReference type="SMART" id="SM00854"/>
    </source>
</evidence>
<dbReference type="Gene3D" id="3.60.21.10">
    <property type="match status" value="1"/>
</dbReference>
<proteinExistence type="inferred from homology"/>
<evidence type="ECO:0000313" key="4">
    <source>
        <dbReference type="EMBL" id="EFZ38235.1"/>
    </source>
</evidence>
<dbReference type="PANTHER" id="PTHR33393">
    <property type="entry name" value="POLYGLUTAMINE SYNTHESIS ACCESSORY PROTEIN RV0574C-RELATED"/>
    <property type="match status" value="1"/>
</dbReference>
<keyword evidence="2" id="KW-0472">Membrane</keyword>
<dbReference type="InterPro" id="IPR052169">
    <property type="entry name" value="CW_Biosynth-Accessory"/>
</dbReference>
<dbReference type="SUPFAM" id="SSF56300">
    <property type="entry name" value="Metallo-dependent phosphatases"/>
    <property type="match status" value="1"/>
</dbReference>
<dbReference type="RefSeq" id="WP_004369314.1">
    <property type="nucleotide sequence ID" value="NZ_GL833119.1"/>
</dbReference>
<dbReference type="EMBL" id="AEPE02000002">
    <property type="protein sequence ID" value="EFZ38235.1"/>
    <property type="molecule type" value="Genomic_DNA"/>
</dbReference>
<dbReference type="SMART" id="SM00854">
    <property type="entry name" value="PGA_cap"/>
    <property type="match status" value="1"/>
</dbReference>
<evidence type="ECO:0000256" key="1">
    <source>
        <dbReference type="ARBA" id="ARBA00005662"/>
    </source>
</evidence>
<dbReference type="STRING" id="28134.SAMN05444288_0271"/>
<protein>
    <submittedName>
        <fullName evidence="4">Bacterial capsule synthesis protein</fullName>
    </submittedName>
</protein>